<evidence type="ECO:0000313" key="2">
    <source>
        <dbReference type="Proteomes" id="UP000238220"/>
    </source>
</evidence>
<dbReference type="RefSeq" id="WP_104228457.1">
    <property type="nucleotide sequence ID" value="NZ_PSNW01000001.1"/>
</dbReference>
<dbReference type="Pfam" id="PF04134">
    <property type="entry name" value="DCC1-like"/>
    <property type="match status" value="1"/>
</dbReference>
<dbReference type="PANTHER" id="PTHR33639:SF2">
    <property type="entry name" value="DUF393 DOMAIN-CONTAINING PROTEIN"/>
    <property type="match status" value="1"/>
</dbReference>
<evidence type="ECO:0000313" key="1">
    <source>
        <dbReference type="EMBL" id="PPE75491.1"/>
    </source>
</evidence>
<dbReference type="PANTHER" id="PTHR33639">
    <property type="entry name" value="THIOL-DISULFIDE OXIDOREDUCTASE DCC"/>
    <property type="match status" value="1"/>
</dbReference>
<dbReference type="OrthoDB" id="9785438at2"/>
<dbReference type="AlphaFoldDB" id="A0A2S5TKK1"/>
<name>A0A2S5TKK1_9GAMM</name>
<dbReference type="EMBL" id="PSNW01000001">
    <property type="protein sequence ID" value="PPE75491.1"/>
    <property type="molecule type" value="Genomic_DNA"/>
</dbReference>
<evidence type="ECO:0008006" key="3">
    <source>
        <dbReference type="Google" id="ProtNLM"/>
    </source>
</evidence>
<accession>A0A2S5TKK1</accession>
<gene>
    <name evidence="1" type="ORF">C3942_00945</name>
</gene>
<comment type="caution">
    <text evidence="1">The sequence shown here is derived from an EMBL/GenBank/DDBJ whole genome shotgun (WGS) entry which is preliminary data.</text>
</comment>
<dbReference type="GO" id="GO:0015035">
    <property type="term" value="F:protein-disulfide reductase activity"/>
    <property type="evidence" value="ECO:0007669"/>
    <property type="project" value="InterPro"/>
</dbReference>
<keyword evidence="2" id="KW-1185">Reference proteome</keyword>
<proteinExistence type="predicted"/>
<dbReference type="Proteomes" id="UP000238220">
    <property type="component" value="Unassembled WGS sequence"/>
</dbReference>
<dbReference type="InterPro" id="IPR007263">
    <property type="entry name" value="DCC1-like"/>
</dbReference>
<sequence>MSRSSLPPRIIVYDGACRFCSAWVRFLLRRDPRGLFRFAPMQGAYGSRLLVAQGQDPADPATFLYLENSRPYTDSVAVIRVLGQLGGAWPLVWLLWLIPAFLRDPAYRLVARNRYRWFGRKDRCELPEPGMAERFID</sequence>
<protein>
    <recommendedName>
        <fullName evidence="3">Thiol-disulfide oxidoreductase</fullName>
    </recommendedName>
</protein>
<organism evidence="1 2">
    <name type="scientific">Solimonas fluminis</name>
    <dbReference type="NCBI Taxonomy" id="2086571"/>
    <lineage>
        <taxon>Bacteria</taxon>
        <taxon>Pseudomonadati</taxon>
        <taxon>Pseudomonadota</taxon>
        <taxon>Gammaproteobacteria</taxon>
        <taxon>Nevskiales</taxon>
        <taxon>Nevskiaceae</taxon>
        <taxon>Solimonas</taxon>
    </lineage>
</organism>
<dbReference type="InterPro" id="IPR052927">
    <property type="entry name" value="DCC_oxidoreductase"/>
</dbReference>
<reference evidence="1 2" key="1">
    <citation type="submission" date="2018-02" db="EMBL/GenBank/DDBJ databases">
        <title>Genome sequencing of Solimonas sp. HR-BB.</title>
        <authorList>
            <person name="Lee Y."/>
            <person name="Jeon C.O."/>
        </authorList>
    </citation>
    <scope>NUCLEOTIDE SEQUENCE [LARGE SCALE GENOMIC DNA]</scope>
    <source>
        <strain evidence="1 2">HR-BB</strain>
    </source>
</reference>